<feature type="chain" id="PRO_5039505550" description="Secreted protein" evidence="1">
    <location>
        <begin position="22"/>
        <end position="116"/>
    </location>
</feature>
<feature type="signal peptide" evidence="1">
    <location>
        <begin position="1"/>
        <end position="21"/>
    </location>
</feature>
<comment type="caution">
    <text evidence="2">The sequence shown here is derived from an EMBL/GenBank/DDBJ whole genome shotgun (WGS) entry which is preliminary data.</text>
</comment>
<accession>A0A9D4HJS9</accession>
<name>A0A9D4HJS9_DREPO</name>
<dbReference type="EMBL" id="JAIWYP010000013">
    <property type="protein sequence ID" value="KAH3720154.1"/>
    <property type="molecule type" value="Genomic_DNA"/>
</dbReference>
<dbReference type="AlphaFoldDB" id="A0A9D4HJS9"/>
<dbReference type="Proteomes" id="UP000828390">
    <property type="component" value="Unassembled WGS sequence"/>
</dbReference>
<gene>
    <name evidence="2" type="ORF">DPMN_063048</name>
</gene>
<evidence type="ECO:0008006" key="4">
    <source>
        <dbReference type="Google" id="ProtNLM"/>
    </source>
</evidence>
<keyword evidence="1" id="KW-0732">Signal</keyword>
<evidence type="ECO:0000313" key="3">
    <source>
        <dbReference type="Proteomes" id="UP000828390"/>
    </source>
</evidence>
<proteinExistence type="predicted"/>
<protein>
    <recommendedName>
        <fullName evidence="4">Secreted protein</fullName>
    </recommendedName>
</protein>
<sequence length="116" mass="12709">MTLLLKICSTVLLAALNPVCSSSSSSSALLFNLLRMMRIITLLGWLLRLMVRLFSHSLRLPFLGRGMTRDWVNSLGHFLSSQIFWQNTVVSAVVASPPCLIRSEGTLSTPGDCSAL</sequence>
<reference evidence="2" key="2">
    <citation type="submission" date="2020-11" db="EMBL/GenBank/DDBJ databases">
        <authorList>
            <person name="McCartney M.A."/>
            <person name="Auch B."/>
            <person name="Kono T."/>
            <person name="Mallez S."/>
            <person name="Becker A."/>
            <person name="Gohl D.M."/>
            <person name="Silverstein K.A.T."/>
            <person name="Koren S."/>
            <person name="Bechman K.B."/>
            <person name="Herman A."/>
            <person name="Abrahante J.E."/>
            <person name="Garbe J."/>
        </authorList>
    </citation>
    <scope>NUCLEOTIDE SEQUENCE</scope>
    <source>
        <strain evidence="2">Duluth1</strain>
        <tissue evidence="2">Whole animal</tissue>
    </source>
</reference>
<keyword evidence="3" id="KW-1185">Reference proteome</keyword>
<evidence type="ECO:0000313" key="2">
    <source>
        <dbReference type="EMBL" id="KAH3720154.1"/>
    </source>
</evidence>
<evidence type="ECO:0000256" key="1">
    <source>
        <dbReference type="SAM" id="SignalP"/>
    </source>
</evidence>
<organism evidence="2 3">
    <name type="scientific">Dreissena polymorpha</name>
    <name type="common">Zebra mussel</name>
    <name type="synonym">Mytilus polymorpha</name>
    <dbReference type="NCBI Taxonomy" id="45954"/>
    <lineage>
        <taxon>Eukaryota</taxon>
        <taxon>Metazoa</taxon>
        <taxon>Spiralia</taxon>
        <taxon>Lophotrochozoa</taxon>
        <taxon>Mollusca</taxon>
        <taxon>Bivalvia</taxon>
        <taxon>Autobranchia</taxon>
        <taxon>Heteroconchia</taxon>
        <taxon>Euheterodonta</taxon>
        <taxon>Imparidentia</taxon>
        <taxon>Neoheterodontei</taxon>
        <taxon>Myida</taxon>
        <taxon>Dreissenoidea</taxon>
        <taxon>Dreissenidae</taxon>
        <taxon>Dreissena</taxon>
    </lineage>
</organism>
<reference evidence="2" key="1">
    <citation type="journal article" date="2019" name="bioRxiv">
        <title>The Genome of the Zebra Mussel, Dreissena polymorpha: A Resource for Invasive Species Research.</title>
        <authorList>
            <person name="McCartney M.A."/>
            <person name="Auch B."/>
            <person name="Kono T."/>
            <person name="Mallez S."/>
            <person name="Zhang Y."/>
            <person name="Obille A."/>
            <person name="Becker A."/>
            <person name="Abrahante J.E."/>
            <person name="Garbe J."/>
            <person name="Badalamenti J.P."/>
            <person name="Herman A."/>
            <person name="Mangelson H."/>
            <person name="Liachko I."/>
            <person name="Sullivan S."/>
            <person name="Sone E.D."/>
            <person name="Koren S."/>
            <person name="Silverstein K.A.T."/>
            <person name="Beckman K.B."/>
            <person name="Gohl D.M."/>
        </authorList>
    </citation>
    <scope>NUCLEOTIDE SEQUENCE</scope>
    <source>
        <strain evidence="2">Duluth1</strain>
        <tissue evidence="2">Whole animal</tissue>
    </source>
</reference>